<feature type="region of interest" description="Disordered" evidence="1">
    <location>
        <begin position="213"/>
        <end position="244"/>
    </location>
</feature>
<dbReference type="Proteomes" id="UP000230956">
    <property type="component" value="Unassembled WGS sequence"/>
</dbReference>
<evidence type="ECO:0000256" key="1">
    <source>
        <dbReference type="SAM" id="MobiDB-lite"/>
    </source>
</evidence>
<feature type="compositionally biased region" description="Low complexity" evidence="1">
    <location>
        <begin position="218"/>
        <end position="235"/>
    </location>
</feature>
<gene>
    <name evidence="2" type="ORF">COY37_11400</name>
</gene>
<evidence type="ECO:0000313" key="3">
    <source>
        <dbReference type="Proteomes" id="UP000230956"/>
    </source>
</evidence>
<organism evidence="2 3">
    <name type="scientific">Candidatus Aquicultor secundus</name>
    <dbReference type="NCBI Taxonomy" id="1973895"/>
    <lineage>
        <taxon>Bacteria</taxon>
        <taxon>Bacillati</taxon>
        <taxon>Actinomycetota</taxon>
        <taxon>Candidatus Aquicultoria</taxon>
        <taxon>Candidatus Aquicultorales</taxon>
        <taxon>Candidatus Aquicultoraceae</taxon>
        <taxon>Candidatus Aquicultor</taxon>
    </lineage>
</organism>
<evidence type="ECO:0000313" key="2">
    <source>
        <dbReference type="EMBL" id="PIZ34807.1"/>
    </source>
</evidence>
<comment type="caution">
    <text evidence="2">The sequence shown here is derived from an EMBL/GenBank/DDBJ whole genome shotgun (WGS) entry which is preliminary data.</text>
</comment>
<dbReference type="InterPro" id="IPR036280">
    <property type="entry name" value="Multihaem_cyt_sf"/>
</dbReference>
<reference evidence="3" key="1">
    <citation type="submission" date="2017-09" db="EMBL/GenBank/DDBJ databases">
        <title>Depth-based differentiation of microbial function through sediment-hosted aquifers and enrichment of novel symbionts in the deep terrestrial subsurface.</title>
        <authorList>
            <person name="Probst A.J."/>
            <person name="Ladd B."/>
            <person name="Jarett J.K."/>
            <person name="Geller-Mcgrath D.E."/>
            <person name="Sieber C.M.K."/>
            <person name="Emerson J.B."/>
            <person name="Anantharaman K."/>
            <person name="Thomas B.C."/>
            <person name="Malmstrom R."/>
            <person name="Stieglmeier M."/>
            <person name="Klingl A."/>
            <person name="Woyke T."/>
            <person name="Ryan C.M."/>
            <person name="Banfield J.F."/>
        </authorList>
    </citation>
    <scope>NUCLEOTIDE SEQUENCE [LARGE SCALE GENOMIC DNA]</scope>
</reference>
<dbReference type="SUPFAM" id="SSF48695">
    <property type="entry name" value="Multiheme cytochromes"/>
    <property type="match status" value="1"/>
</dbReference>
<accession>A0A2M7T516</accession>
<dbReference type="AlphaFoldDB" id="A0A2M7T516"/>
<name>A0A2M7T516_9ACTN</name>
<proteinExistence type="predicted"/>
<sequence>MAYTDPDYYNGQTRYYSIVNPGHGNVTDPPGAGLLCVDCHKKTYDIDTGDLIAGTPSAVPLYQAGSWLLVKDADREIAEASEVVSYYKLSDTLDTTGTLETTQIVAGNEISDMIYAYSESINNQPTVTAGQLHQFDANNAYPVNKVPTDWNTPIGIAKGANGSAGFDMRTAIPHEPSHALLWNVNEFCADCHDGNTGLSTVAAPLFSEDRALRDQTETGDSSGSEVSSIESSPTSDAKHWKGEYDIGYGHDENPRHCGRQMQFNPEDNLVFGPHCRNCHKGSSSCGRCHSLSSGANANPARAIFTTNLSRAADNSYDRAPYTEDPGVQGQSTYAVTQTATGEANIVFDGHYNSVHTSGGAAGYPNDSFMFKKSRTVNWDSNWRSSEVTSNASCSDDGFSWPHRTLGWKMLKDDLFGLDFNGAPIAVGQYRHYPNGGDPDNPTGGYAVHDVDSVCLDCHNPTIWNATSASTHTDTAGTTKDDYNDELLLRGLP</sequence>
<protein>
    <submittedName>
        <fullName evidence="2">Uncharacterized protein</fullName>
    </submittedName>
</protein>
<dbReference type="EMBL" id="PFNG01000267">
    <property type="protein sequence ID" value="PIZ34807.1"/>
    <property type="molecule type" value="Genomic_DNA"/>
</dbReference>